<sequence>MDEIRADMGDSQGVTRRDGGAIPGHDGPAFTISAPAVSRLPVVIAAPHGGRCYPSDLLARMRHPNISTLRLEDRLVDRLAEVVARETGAALMTAHAPRAMLDLNRADDDVDWDMLGLVAPGPAPANGRARSGLGLVPRRLPGMGEIWRGRLSWAEVEARIEGIHRPYHTALADLLAQERERWGAVLLIDLHSMPPLPRIMGQESATIVVGDRFGASCHGALVARAFSHFAGAGMLAAHNRPYAGGFALDHHAAPRRGVHAMQLEVDRAAYLDSQLIETGDGFDAMARLLSSLVFALGAQVAAMGGQRPGEAWSEAAE</sequence>
<dbReference type="SUPFAM" id="SSF53187">
    <property type="entry name" value="Zn-dependent exopeptidases"/>
    <property type="match status" value="1"/>
</dbReference>
<evidence type="ECO:0000313" key="2">
    <source>
        <dbReference type="EMBL" id="MBB3956878.1"/>
    </source>
</evidence>
<dbReference type="Proteomes" id="UP000548867">
    <property type="component" value="Unassembled WGS sequence"/>
</dbReference>
<evidence type="ECO:0000256" key="1">
    <source>
        <dbReference type="SAM" id="MobiDB-lite"/>
    </source>
</evidence>
<dbReference type="EMBL" id="JACIDX010000017">
    <property type="protein sequence ID" value="MBB3956878.1"/>
    <property type="molecule type" value="Genomic_DNA"/>
</dbReference>
<reference evidence="2 3" key="1">
    <citation type="submission" date="2020-08" db="EMBL/GenBank/DDBJ databases">
        <title>Genomic Encyclopedia of Type Strains, Phase IV (KMG-IV): sequencing the most valuable type-strain genomes for metagenomic binning, comparative biology and taxonomic classification.</title>
        <authorList>
            <person name="Goeker M."/>
        </authorList>
    </citation>
    <scope>NUCLEOTIDE SEQUENCE [LARGE SCALE GENOMIC DNA]</scope>
    <source>
        <strain evidence="2 3">DSM 27057</strain>
    </source>
</reference>
<organism evidence="2 3">
    <name type="scientific">Novosphingobium sediminicola</name>
    <dbReference type="NCBI Taxonomy" id="563162"/>
    <lineage>
        <taxon>Bacteria</taxon>
        <taxon>Pseudomonadati</taxon>
        <taxon>Pseudomonadota</taxon>
        <taxon>Alphaproteobacteria</taxon>
        <taxon>Sphingomonadales</taxon>
        <taxon>Sphingomonadaceae</taxon>
        <taxon>Novosphingobium</taxon>
    </lineage>
</organism>
<dbReference type="Pfam" id="PF05013">
    <property type="entry name" value="FGase"/>
    <property type="match status" value="1"/>
</dbReference>
<gene>
    <name evidence="2" type="ORF">GGR38_003845</name>
</gene>
<dbReference type="InterPro" id="IPR007709">
    <property type="entry name" value="N-FG_amidohydro"/>
</dbReference>
<dbReference type="AlphaFoldDB" id="A0A7W6G7Y9"/>
<dbReference type="Gene3D" id="3.40.630.40">
    <property type="entry name" value="Zn-dependent exopeptidases"/>
    <property type="match status" value="1"/>
</dbReference>
<keyword evidence="2" id="KW-0378">Hydrolase</keyword>
<keyword evidence="3" id="KW-1185">Reference proteome</keyword>
<name>A0A7W6G7Y9_9SPHN</name>
<comment type="caution">
    <text evidence="2">The sequence shown here is derived from an EMBL/GenBank/DDBJ whole genome shotgun (WGS) entry which is preliminary data.</text>
</comment>
<protein>
    <submittedName>
        <fullName evidence="2">N-formylglutamate amidohydrolase</fullName>
    </submittedName>
</protein>
<dbReference type="GO" id="GO:0016787">
    <property type="term" value="F:hydrolase activity"/>
    <property type="evidence" value="ECO:0007669"/>
    <property type="project" value="UniProtKB-KW"/>
</dbReference>
<evidence type="ECO:0000313" key="3">
    <source>
        <dbReference type="Proteomes" id="UP000548867"/>
    </source>
</evidence>
<dbReference type="RefSeq" id="WP_183627728.1">
    <property type="nucleotide sequence ID" value="NZ_JACIDX010000017.1"/>
</dbReference>
<accession>A0A7W6G7Y9</accession>
<feature type="region of interest" description="Disordered" evidence="1">
    <location>
        <begin position="1"/>
        <end position="27"/>
    </location>
</feature>
<proteinExistence type="predicted"/>